<dbReference type="AlphaFoldDB" id="A0A8J3P911"/>
<name>A0A8J3P911_9ACTN</name>
<dbReference type="InterPro" id="IPR051338">
    <property type="entry name" value="NodU/CmcH_Carbamoyltrnsfr"/>
</dbReference>
<accession>A0A8J3P911</accession>
<dbReference type="PANTHER" id="PTHR34847">
    <property type="entry name" value="NODULATION PROTEIN U"/>
    <property type="match status" value="1"/>
</dbReference>
<dbReference type="Gene3D" id="3.30.420.40">
    <property type="match status" value="1"/>
</dbReference>
<dbReference type="Proteomes" id="UP000630887">
    <property type="component" value="Unassembled WGS sequence"/>
</dbReference>
<dbReference type="InterPro" id="IPR038152">
    <property type="entry name" value="Carbam_trans_C_sf"/>
</dbReference>
<evidence type="ECO:0000313" key="4">
    <source>
        <dbReference type="EMBL" id="GIG08044.1"/>
    </source>
</evidence>
<dbReference type="Pfam" id="PF02543">
    <property type="entry name" value="Carbam_trans_N"/>
    <property type="match status" value="1"/>
</dbReference>
<evidence type="ECO:0000313" key="5">
    <source>
        <dbReference type="Proteomes" id="UP000630887"/>
    </source>
</evidence>
<dbReference type="InterPro" id="IPR003696">
    <property type="entry name" value="Carbtransf_dom"/>
</dbReference>
<dbReference type="Gene3D" id="3.90.870.20">
    <property type="entry name" value="Carbamoyltransferase, C-terminal domain"/>
    <property type="match status" value="1"/>
</dbReference>
<dbReference type="EMBL" id="BONI01000042">
    <property type="protein sequence ID" value="GIG08044.1"/>
    <property type="molecule type" value="Genomic_DNA"/>
</dbReference>
<comment type="caution">
    <text evidence="4">The sequence shown here is derived from an EMBL/GenBank/DDBJ whole genome shotgun (WGS) entry which is preliminary data.</text>
</comment>
<dbReference type="Pfam" id="PF16861">
    <property type="entry name" value="Carbam_trans_C"/>
    <property type="match status" value="1"/>
</dbReference>
<evidence type="ECO:0000259" key="3">
    <source>
        <dbReference type="Pfam" id="PF16861"/>
    </source>
</evidence>
<evidence type="ECO:0000256" key="1">
    <source>
        <dbReference type="ARBA" id="ARBA00006129"/>
    </source>
</evidence>
<feature type="domain" description="Carbamoyltransferase" evidence="2">
    <location>
        <begin position="96"/>
        <end position="307"/>
    </location>
</feature>
<comment type="similarity">
    <text evidence="1">Belongs to the NodU/CmcH family.</text>
</comment>
<feature type="domain" description="Carbamoyltransferase C-terminal" evidence="3">
    <location>
        <begin position="350"/>
        <end position="513"/>
    </location>
</feature>
<reference evidence="4 5" key="1">
    <citation type="submission" date="2021-01" db="EMBL/GenBank/DDBJ databases">
        <title>Whole genome shotgun sequence of Catellatospora coxensis NBRC 107359.</title>
        <authorList>
            <person name="Komaki H."/>
            <person name="Tamura T."/>
        </authorList>
    </citation>
    <scope>NUCLEOTIDE SEQUENCE [LARGE SCALE GENOMIC DNA]</scope>
    <source>
        <strain evidence="4 5">NBRC 107359</strain>
    </source>
</reference>
<proteinExistence type="inferred from homology"/>
<dbReference type="RefSeq" id="WP_203694371.1">
    <property type="nucleotide sequence ID" value="NZ_BAAALC010000042.1"/>
</dbReference>
<organism evidence="4 5">
    <name type="scientific">Catellatospora coxensis</name>
    <dbReference type="NCBI Taxonomy" id="310354"/>
    <lineage>
        <taxon>Bacteria</taxon>
        <taxon>Bacillati</taxon>
        <taxon>Actinomycetota</taxon>
        <taxon>Actinomycetes</taxon>
        <taxon>Micromonosporales</taxon>
        <taxon>Micromonosporaceae</taxon>
        <taxon>Catellatospora</taxon>
    </lineage>
</organism>
<dbReference type="InterPro" id="IPR031730">
    <property type="entry name" value="Carbam_trans_C"/>
</dbReference>
<protein>
    <submittedName>
        <fullName evidence="4">Nodulation protein U</fullName>
    </submittedName>
</protein>
<dbReference type="PANTHER" id="PTHR34847:SF1">
    <property type="entry name" value="NODULATION PROTEIN U"/>
    <property type="match status" value="1"/>
</dbReference>
<sequence>MSFKPGHDGTIALLADGVLAYSLEAEKDSFDRYADVTPSLLLEAAASTDQLPDVVCVSGWAKGFHSADRRLGAGYFGWDGSHTQVERSRFFGHDVQVFSSTHERSHLLSAYGMSPYPQGEPCYALIWEGNIGSFYEISPDLAITRVAEVMEDPGNKYQYIFALADPSAPSVNGGFRFSNAGKLMALAGYADGSGLDDAGREVIEWVLSRRSILLTSPKEELADSPFHDIGVESQALKNLAAHHSAAIFDRFFAVATRTLTKGYPLLIAGGCGLNCDWNTRWRECGLFDDVFVPPCPNDTGSAIGTAVDAQRHFTGSAKITWSVYAGQDFDEDAVVSDMFTELPLDADTLAGLLADDRIIAVGQGLAEIGPRALGNRSLLAAPFRQETRDRLNKIKFREGYRPVAPVCREEDVSRYFDWTGPSPYMLYFQQVTDSRLGAVTHADGTARVQTVRRGDNPLLYDTLGAFARRTGVGVLCNTSLNFPGKGFVNRTSDLVELAVDRGLDGFVAGERLFVRAGR</sequence>
<evidence type="ECO:0000259" key="2">
    <source>
        <dbReference type="Pfam" id="PF02543"/>
    </source>
</evidence>
<dbReference type="GO" id="GO:0003824">
    <property type="term" value="F:catalytic activity"/>
    <property type="evidence" value="ECO:0007669"/>
    <property type="project" value="InterPro"/>
</dbReference>
<keyword evidence="5" id="KW-1185">Reference proteome</keyword>
<gene>
    <name evidence="4" type="primary">nodU</name>
    <name evidence="4" type="ORF">Cco03nite_47440</name>
</gene>